<dbReference type="InterPro" id="IPR011050">
    <property type="entry name" value="Pectin_lyase_fold/virulence"/>
</dbReference>
<organism evidence="5 6">
    <name type="scientific">Rhizomicrobium electricum</name>
    <dbReference type="NCBI Taxonomy" id="480070"/>
    <lineage>
        <taxon>Bacteria</taxon>
        <taxon>Pseudomonadati</taxon>
        <taxon>Pseudomonadota</taxon>
        <taxon>Alphaproteobacteria</taxon>
        <taxon>Micropepsales</taxon>
        <taxon>Micropepsaceae</taxon>
        <taxon>Rhizomicrobium</taxon>
    </lineage>
</organism>
<keyword evidence="3 4" id="KW-0326">Glycosidase</keyword>
<protein>
    <recommendedName>
        <fullName evidence="7">Polygalacturonase</fullName>
    </recommendedName>
</protein>
<comment type="similarity">
    <text evidence="1 4">Belongs to the glycosyl hydrolase 28 family.</text>
</comment>
<comment type="caution">
    <text evidence="5">The sequence shown here is derived from an EMBL/GenBank/DDBJ whole genome shotgun (WGS) entry which is preliminary data.</text>
</comment>
<dbReference type="Gene3D" id="2.160.20.10">
    <property type="entry name" value="Single-stranded right-handed beta-helix, Pectin lyase-like"/>
    <property type="match status" value="1"/>
</dbReference>
<sequence>MTEPVIPPVCTVVAAKLSSVADGPYRSLAAADESKLDTGRIQSAIDACPKGKSVALRSNGKADAFVSGPLTLRAGVTLLVDKGATLFGSLDFSQYAVKPGSCGAVEPKGKGCKPLIAIDRAAGAGIMGDGVIDGRGGVTIPGKTVSAWDLAAGGKGGQILPRLVVANHADDFTLYRITLKNSPNFHVVYSGGDGFTVWGVKVETPQRFTHEARPLAHNTDGIDPGNGARNITVTHSSIRTGDDNIAIKGDGGGLTNMTVSHNHFYYGHGMSIGSGTQGGVSHVLVTDLTLDGTDNGLRIKSAGNRGGLVHDITYENVCIRNSPHPIQLTGSYGSDGASRGDFPPVYKDITFKNVAVSGGGEFMFSGYDEAHRAEATLDGVFVTDAAKYTYKFTHADVIYGKGGSNLTLPAGTDATVKGAPSNGTPTSCAGRFVPWPE</sequence>
<evidence type="ECO:0000313" key="5">
    <source>
        <dbReference type="EMBL" id="GAA0579456.1"/>
    </source>
</evidence>
<proteinExistence type="inferred from homology"/>
<evidence type="ECO:0008006" key="7">
    <source>
        <dbReference type="Google" id="ProtNLM"/>
    </source>
</evidence>
<evidence type="ECO:0000256" key="4">
    <source>
        <dbReference type="RuleBase" id="RU361169"/>
    </source>
</evidence>
<name>A0ABN1F0U2_9PROT</name>
<evidence type="ECO:0000256" key="2">
    <source>
        <dbReference type="ARBA" id="ARBA00022801"/>
    </source>
</evidence>
<dbReference type="PANTHER" id="PTHR31339:SF9">
    <property type="entry name" value="PLASMIN AND FIBRONECTIN-BINDING PROTEIN A"/>
    <property type="match status" value="1"/>
</dbReference>
<dbReference type="Pfam" id="PF00295">
    <property type="entry name" value="Glyco_hydro_28"/>
    <property type="match status" value="1"/>
</dbReference>
<evidence type="ECO:0000256" key="3">
    <source>
        <dbReference type="ARBA" id="ARBA00023295"/>
    </source>
</evidence>
<reference evidence="5 6" key="1">
    <citation type="journal article" date="2019" name="Int. J. Syst. Evol. Microbiol.">
        <title>The Global Catalogue of Microorganisms (GCM) 10K type strain sequencing project: providing services to taxonomists for standard genome sequencing and annotation.</title>
        <authorList>
            <consortium name="The Broad Institute Genomics Platform"/>
            <consortium name="The Broad Institute Genome Sequencing Center for Infectious Disease"/>
            <person name="Wu L."/>
            <person name="Ma J."/>
        </authorList>
    </citation>
    <scope>NUCLEOTIDE SEQUENCE [LARGE SCALE GENOMIC DNA]</scope>
    <source>
        <strain evidence="5 6">JCM 15089</strain>
    </source>
</reference>
<dbReference type="PANTHER" id="PTHR31339">
    <property type="entry name" value="PECTIN LYASE-RELATED"/>
    <property type="match status" value="1"/>
</dbReference>
<dbReference type="SUPFAM" id="SSF51126">
    <property type="entry name" value="Pectin lyase-like"/>
    <property type="match status" value="1"/>
</dbReference>
<accession>A0ABN1F0U2</accession>
<keyword evidence="6" id="KW-1185">Reference proteome</keyword>
<keyword evidence="2 4" id="KW-0378">Hydrolase</keyword>
<dbReference type="InterPro" id="IPR051801">
    <property type="entry name" value="GH28_Enzymes"/>
</dbReference>
<dbReference type="PROSITE" id="PS00502">
    <property type="entry name" value="POLYGALACTURONASE"/>
    <property type="match status" value="1"/>
</dbReference>
<evidence type="ECO:0000256" key="1">
    <source>
        <dbReference type="ARBA" id="ARBA00008834"/>
    </source>
</evidence>
<dbReference type="InterPro" id="IPR006626">
    <property type="entry name" value="PbH1"/>
</dbReference>
<dbReference type="Proteomes" id="UP001499951">
    <property type="component" value="Unassembled WGS sequence"/>
</dbReference>
<dbReference type="SMART" id="SM00710">
    <property type="entry name" value="PbH1"/>
    <property type="match status" value="5"/>
</dbReference>
<dbReference type="InterPro" id="IPR000743">
    <property type="entry name" value="Glyco_hydro_28"/>
</dbReference>
<dbReference type="InterPro" id="IPR012334">
    <property type="entry name" value="Pectin_lyas_fold"/>
</dbReference>
<evidence type="ECO:0000313" key="6">
    <source>
        <dbReference type="Proteomes" id="UP001499951"/>
    </source>
</evidence>
<dbReference type="EMBL" id="BAAADD010000008">
    <property type="protein sequence ID" value="GAA0579456.1"/>
    <property type="molecule type" value="Genomic_DNA"/>
</dbReference>
<gene>
    <name evidence="5" type="ORF">GCM10008942_30440</name>
</gene>